<evidence type="ECO:0000313" key="3">
    <source>
        <dbReference type="Proteomes" id="UP000019335"/>
    </source>
</evidence>
<gene>
    <name evidence="2" type="ORF">Naga_100068g5</name>
</gene>
<accession>W7TDH8</accession>
<name>W7TDH8_9STRA</name>
<evidence type="ECO:0000313" key="2">
    <source>
        <dbReference type="EMBL" id="EWM25020.1"/>
    </source>
</evidence>
<dbReference type="Proteomes" id="UP000019335">
    <property type="component" value="Chromosome 12"/>
</dbReference>
<sequence length="160" mass="18312">MLQLTTVKRRKKENIERSRGGPCGFPRRAEGRKGRYGKVTRKTKSEILANYHIKNTKDIREALRDAHVEDETICTARAHNQEAKRNKRDVEINGATEREACAGMGLARRRHKGILSECGNVKPVLRAWSRKCDCGRLKKEKPALYVSDSLKKEEDGRKQI</sequence>
<protein>
    <submittedName>
        <fullName evidence="2">Uncharacterized protein</fullName>
    </submittedName>
</protein>
<dbReference type="AlphaFoldDB" id="W7TDH8"/>
<organism evidence="2 3">
    <name type="scientific">Nannochloropsis gaditana</name>
    <dbReference type="NCBI Taxonomy" id="72520"/>
    <lineage>
        <taxon>Eukaryota</taxon>
        <taxon>Sar</taxon>
        <taxon>Stramenopiles</taxon>
        <taxon>Ochrophyta</taxon>
        <taxon>Eustigmatophyceae</taxon>
        <taxon>Eustigmatales</taxon>
        <taxon>Monodopsidaceae</taxon>
        <taxon>Nannochloropsis</taxon>
    </lineage>
</organism>
<comment type="caution">
    <text evidence="2">The sequence shown here is derived from an EMBL/GenBank/DDBJ whole genome shotgun (WGS) entry which is preliminary data.</text>
</comment>
<evidence type="ECO:0000256" key="1">
    <source>
        <dbReference type="SAM" id="MobiDB-lite"/>
    </source>
</evidence>
<feature type="region of interest" description="Disordered" evidence="1">
    <location>
        <begin position="1"/>
        <end position="37"/>
    </location>
</feature>
<proteinExistence type="predicted"/>
<dbReference type="EMBL" id="AZIL01001062">
    <property type="protein sequence ID" value="EWM25020.1"/>
    <property type="molecule type" value="Genomic_DNA"/>
</dbReference>
<keyword evidence="3" id="KW-1185">Reference proteome</keyword>
<reference evidence="2 3" key="1">
    <citation type="journal article" date="2014" name="Mol. Plant">
        <title>Chromosome Scale Genome Assembly and Transcriptome Profiling of Nannochloropsis gaditana in Nitrogen Depletion.</title>
        <authorList>
            <person name="Corteggiani Carpinelli E."/>
            <person name="Telatin A."/>
            <person name="Vitulo N."/>
            <person name="Forcato C."/>
            <person name="D'Angelo M."/>
            <person name="Schiavon R."/>
            <person name="Vezzi A."/>
            <person name="Giacometti G.M."/>
            <person name="Morosinotto T."/>
            <person name="Valle G."/>
        </authorList>
    </citation>
    <scope>NUCLEOTIDE SEQUENCE [LARGE SCALE GENOMIC DNA]</scope>
    <source>
        <strain evidence="2 3">B-31</strain>
    </source>
</reference>